<evidence type="ECO:0000256" key="8">
    <source>
        <dbReference type="ARBA" id="ARBA00023267"/>
    </source>
</evidence>
<reference evidence="14" key="1">
    <citation type="submission" date="2023-10" db="EMBL/GenBank/DDBJ databases">
        <title>Genome assemblies of two species of porcelain crab, Petrolisthes cinctipes and Petrolisthes manimaculis (Anomura: Porcellanidae).</title>
        <authorList>
            <person name="Angst P."/>
        </authorList>
    </citation>
    <scope>NUCLEOTIDE SEQUENCE</scope>
    <source>
        <strain evidence="14">PB745_01</strain>
        <tissue evidence="14">Gill</tissue>
    </source>
</reference>
<dbReference type="PANTHER" id="PTHR18866">
    <property type="entry name" value="CARBOXYLASE:PYRUVATE/ACETYL-COA/PROPIONYL-COA CARBOXYLASE"/>
    <property type="match status" value="1"/>
</dbReference>
<dbReference type="InterPro" id="IPR011053">
    <property type="entry name" value="Single_hybrid_motif"/>
</dbReference>
<dbReference type="CDD" id="cd06850">
    <property type="entry name" value="biotinyl_domain"/>
    <property type="match status" value="1"/>
</dbReference>
<dbReference type="FunFam" id="3.30.1490.20:FF:000003">
    <property type="entry name" value="acetyl-CoA carboxylase isoform X1"/>
    <property type="match status" value="1"/>
</dbReference>
<name>A0AAE1GAX1_PETCI</name>
<protein>
    <recommendedName>
        <fullName evidence="16">Methylcrotonoyl-CoA carboxylase subunit alpha, mitochondrial</fullName>
    </recommendedName>
</protein>
<dbReference type="PROSITE" id="PS00188">
    <property type="entry name" value="BIOTIN"/>
    <property type="match status" value="1"/>
</dbReference>
<dbReference type="Gene3D" id="3.30.700.40">
    <property type="match status" value="1"/>
</dbReference>
<dbReference type="SUPFAM" id="SSF51230">
    <property type="entry name" value="Single hybrid motif"/>
    <property type="match status" value="1"/>
</dbReference>
<dbReference type="InterPro" id="IPR005481">
    <property type="entry name" value="BC-like_N"/>
</dbReference>
<dbReference type="Pfam" id="PF02785">
    <property type="entry name" value="Biotin_carb_C"/>
    <property type="match status" value="1"/>
</dbReference>
<dbReference type="GO" id="GO:0004485">
    <property type="term" value="F:methylcrotonoyl-CoA carboxylase activity"/>
    <property type="evidence" value="ECO:0007669"/>
    <property type="project" value="TreeGrafter"/>
</dbReference>
<dbReference type="InterPro" id="IPR005479">
    <property type="entry name" value="CPAse_ATP-bd"/>
</dbReference>
<dbReference type="InterPro" id="IPR005482">
    <property type="entry name" value="Biotin_COase_C"/>
</dbReference>
<evidence type="ECO:0000256" key="2">
    <source>
        <dbReference type="ARBA" id="ARBA00004305"/>
    </source>
</evidence>
<dbReference type="Pfam" id="PF02786">
    <property type="entry name" value="CPSase_L_D2"/>
    <property type="match status" value="1"/>
</dbReference>
<evidence type="ECO:0000259" key="12">
    <source>
        <dbReference type="PROSITE" id="PS50975"/>
    </source>
</evidence>
<keyword evidence="5 10" id="KW-0067">ATP-binding</keyword>
<evidence type="ECO:0000259" key="13">
    <source>
        <dbReference type="PROSITE" id="PS50979"/>
    </source>
</evidence>
<dbReference type="InterPro" id="IPR016185">
    <property type="entry name" value="PreATP-grasp_dom_sf"/>
</dbReference>
<dbReference type="FunFam" id="2.40.50.100:FF:000003">
    <property type="entry name" value="Acetyl-CoA carboxylase biotin carboxyl carrier protein"/>
    <property type="match status" value="1"/>
</dbReference>
<accession>A0AAE1GAX1</accession>
<dbReference type="SUPFAM" id="SSF51246">
    <property type="entry name" value="Rudiment single hybrid motif"/>
    <property type="match status" value="1"/>
</dbReference>
<keyword evidence="8" id="KW-0092">Biotin</keyword>
<dbReference type="PANTHER" id="PTHR18866:SF33">
    <property type="entry name" value="METHYLCROTONOYL-COA CARBOXYLASE SUBUNIT ALPHA, MITOCHONDRIAL-RELATED"/>
    <property type="match status" value="1"/>
</dbReference>
<evidence type="ECO:0000256" key="6">
    <source>
        <dbReference type="ARBA" id="ARBA00022946"/>
    </source>
</evidence>
<keyword evidence="15" id="KW-1185">Reference proteome</keyword>
<dbReference type="Pfam" id="PF00364">
    <property type="entry name" value="Biotin_lipoyl"/>
    <property type="match status" value="1"/>
</dbReference>
<evidence type="ECO:0000256" key="10">
    <source>
        <dbReference type="PROSITE-ProRule" id="PRU00409"/>
    </source>
</evidence>
<comment type="cofactor">
    <cofactor evidence="1">
        <name>biotin</name>
        <dbReference type="ChEBI" id="CHEBI:57586"/>
    </cofactor>
</comment>
<evidence type="ECO:0000256" key="1">
    <source>
        <dbReference type="ARBA" id="ARBA00001953"/>
    </source>
</evidence>
<dbReference type="GO" id="GO:0046872">
    <property type="term" value="F:metal ion binding"/>
    <property type="evidence" value="ECO:0007669"/>
    <property type="project" value="InterPro"/>
</dbReference>
<dbReference type="PROSITE" id="PS50979">
    <property type="entry name" value="BC"/>
    <property type="match status" value="1"/>
</dbReference>
<dbReference type="FunFam" id="3.40.50.20:FF:000010">
    <property type="entry name" value="Propionyl-CoA carboxylase subunit alpha"/>
    <property type="match status" value="1"/>
</dbReference>
<dbReference type="PROSITE" id="PS50968">
    <property type="entry name" value="BIOTINYL_LIPOYL"/>
    <property type="match status" value="1"/>
</dbReference>
<dbReference type="SUPFAM" id="SSF52440">
    <property type="entry name" value="PreATP-grasp domain"/>
    <property type="match status" value="1"/>
</dbReference>
<evidence type="ECO:0008006" key="16">
    <source>
        <dbReference type="Google" id="ProtNLM"/>
    </source>
</evidence>
<dbReference type="FunFam" id="3.30.470.20:FF:000028">
    <property type="entry name" value="Methylcrotonoyl-CoA carboxylase subunit alpha, mitochondrial"/>
    <property type="match status" value="1"/>
</dbReference>
<feature type="domain" description="Biotin carboxylation" evidence="13">
    <location>
        <begin position="36"/>
        <end position="482"/>
    </location>
</feature>
<gene>
    <name evidence="14" type="ORF">Pcinc_007563</name>
</gene>
<evidence type="ECO:0000259" key="11">
    <source>
        <dbReference type="PROSITE" id="PS50968"/>
    </source>
</evidence>
<dbReference type="InterPro" id="IPR001882">
    <property type="entry name" value="Biotin_BS"/>
</dbReference>
<dbReference type="GO" id="GO:0005759">
    <property type="term" value="C:mitochondrial matrix"/>
    <property type="evidence" value="ECO:0007669"/>
    <property type="project" value="UniProtKB-SubCell"/>
</dbReference>
<dbReference type="SMART" id="SM00878">
    <property type="entry name" value="Biotin_carb_C"/>
    <property type="match status" value="1"/>
</dbReference>
<dbReference type="InterPro" id="IPR050856">
    <property type="entry name" value="Biotin_carboxylase_complex"/>
</dbReference>
<dbReference type="Gene3D" id="3.30.470.20">
    <property type="entry name" value="ATP-grasp fold, B domain"/>
    <property type="match status" value="1"/>
</dbReference>
<evidence type="ECO:0000256" key="5">
    <source>
        <dbReference type="ARBA" id="ARBA00022840"/>
    </source>
</evidence>
<dbReference type="InterPro" id="IPR011761">
    <property type="entry name" value="ATP-grasp"/>
</dbReference>
<dbReference type="AlphaFoldDB" id="A0AAE1GAX1"/>
<comment type="function">
    <text evidence="9">This is one of the 2 subunits of the biotin-dependent propionyl-CoA carboxylase (PCC), a mitochondrial enzyme involved in the catabolism of odd chain fatty acids, branched-chain amino acids isoleucine, threonine, methionine, and valine and other metabolites. Propionyl-CoA carboxylase catalyzes the carboxylation of propionyl-CoA/propanoyl-CoA to D-methylmalonyl-CoA/(S)-methylmalonyl-CoA. Within the holoenzyme, the alpha subunit catalyzes the ATP-dependent carboxylation of the biotin carried by the biotin carboxyl carrier (BCC) domain, while the beta subunit then transfers the carboxyl group from carboxylated biotin to propionyl-CoA. Propionyl-CoA carboxylase also significantly acts on butyryl-CoA/butanoyl-CoA, which is converted to ethylmalonyl-CoA/(2S)-ethylmalonyl-CoA. Other alternative minor substrates include (2E)-butenoyl-CoA/crotonoyl-CoA.</text>
</comment>
<dbReference type="PROSITE" id="PS50975">
    <property type="entry name" value="ATP_GRASP"/>
    <property type="match status" value="1"/>
</dbReference>
<dbReference type="SUPFAM" id="SSF56059">
    <property type="entry name" value="Glutathione synthetase ATP-binding domain-like"/>
    <property type="match status" value="1"/>
</dbReference>
<comment type="caution">
    <text evidence="14">The sequence shown here is derived from an EMBL/GenBank/DDBJ whole genome shotgun (WGS) entry which is preliminary data.</text>
</comment>
<dbReference type="PROSITE" id="PS00867">
    <property type="entry name" value="CPSASE_2"/>
    <property type="match status" value="1"/>
</dbReference>
<organism evidence="14 15">
    <name type="scientific">Petrolisthes cinctipes</name>
    <name type="common">Flat porcelain crab</name>
    <dbReference type="NCBI Taxonomy" id="88211"/>
    <lineage>
        <taxon>Eukaryota</taxon>
        <taxon>Metazoa</taxon>
        <taxon>Ecdysozoa</taxon>
        <taxon>Arthropoda</taxon>
        <taxon>Crustacea</taxon>
        <taxon>Multicrustacea</taxon>
        <taxon>Malacostraca</taxon>
        <taxon>Eumalacostraca</taxon>
        <taxon>Eucarida</taxon>
        <taxon>Decapoda</taxon>
        <taxon>Pleocyemata</taxon>
        <taxon>Anomura</taxon>
        <taxon>Galatheoidea</taxon>
        <taxon>Porcellanidae</taxon>
        <taxon>Petrolisthes</taxon>
    </lineage>
</organism>
<dbReference type="Proteomes" id="UP001286313">
    <property type="component" value="Unassembled WGS sequence"/>
</dbReference>
<keyword evidence="4 10" id="KW-0547">Nucleotide-binding</keyword>
<keyword evidence="7" id="KW-0496">Mitochondrion</keyword>
<dbReference type="InterPro" id="IPR011054">
    <property type="entry name" value="Rudment_hybrid_motif"/>
</dbReference>
<dbReference type="InterPro" id="IPR000089">
    <property type="entry name" value="Biotin_lipoyl"/>
</dbReference>
<comment type="subcellular location">
    <subcellularLocation>
        <location evidence="2">Mitochondrion matrix</location>
    </subcellularLocation>
</comment>
<keyword evidence="6" id="KW-0809">Transit peptide</keyword>
<feature type="domain" description="Lipoyl-binding" evidence="11">
    <location>
        <begin position="628"/>
        <end position="703"/>
    </location>
</feature>
<dbReference type="InterPro" id="IPR011764">
    <property type="entry name" value="Biotin_carboxylation_dom"/>
</dbReference>
<evidence type="ECO:0000256" key="7">
    <source>
        <dbReference type="ARBA" id="ARBA00023128"/>
    </source>
</evidence>
<dbReference type="Pfam" id="PF00289">
    <property type="entry name" value="Biotin_carb_N"/>
    <property type="match status" value="1"/>
</dbReference>
<evidence type="ECO:0000256" key="9">
    <source>
        <dbReference type="ARBA" id="ARBA00056148"/>
    </source>
</evidence>
<dbReference type="EMBL" id="JAWQEG010000555">
    <property type="protein sequence ID" value="KAK3888436.1"/>
    <property type="molecule type" value="Genomic_DNA"/>
</dbReference>
<evidence type="ECO:0000256" key="4">
    <source>
        <dbReference type="ARBA" id="ARBA00022741"/>
    </source>
</evidence>
<feature type="domain" description="ATP-grasp" evidence="12">
    <location>
        <begin position="155"/>
        <end position="352"/>
    </location>
</feature>
<evidence type="ECO:0000313" key="14">
    <source>
        <dbReference type="EMBL" id="KAK3888436.1"/>
    </source>
</evidence>
<dbReference type="GO" id="GO:0005524">
    <property type="term" value="F:ATP binding"/>
    <property type="evidence" value="ECO:0007669"/>
    <property type="project" value="UniProtKB-UniRule"/>
</dbReference>
<proteinExistence type="predicted"/>
<keyword evidence="3" id="KW-0436">Ligase</keyword>
<evidence type="ECO:0000313" key="15">
    <source>
        <dbReference type="Proteomes" id="UP001286313"/>
    </source>
</evidence>
<evidence type="ECO:0000256" key="3">
    <source>
        <dbReference type="ARBA" id="ARBA00022598"/>
    </source>
</evidence>
<dbReference type="Gene3D" id="2.40.50.100">
    <property type="match status" value="1"/>
</dbReference>
<sequence>MLIRVLGTRFGHRKWQVVWWQRIQHQHSSAHTTITPIKKLLIANRGEIACRVVRTARKMGVRTVAVFSDPDKNAMHVSMADEAYNIGPAASQESYLRGDKILDVVKKSGAEAIHPGYGFLSENVEFAERCAKEGIIFVGPPANAIRDMGIKSTSKKIMSDASVPIVGGYHGEDQSDERLRQEADNIGFPVMIKAVRGGGGKGMRIAMKPQDFDAQLESARREAMKSFGDDVMLIEKFVERPRHVEVQVFGDHHDNYVYLFERDCSVQRRHQKIIEEAPAPGLTWDERKSIGEAAVRAARAVGYVGAGTVEFILDPNHNFYFMEMNTRLQVEHPVTEMITNTDLVEWQLRVASGESLPMLQDEIKLSGHSFEARIYAEDPRGDFLPGAGLLKHLSTPMPSQHIRIETGVREGDEVSVHYDPMIAKLVVWGHDRTHALNALSACLSEYNIVGLSTNVDFLMSLSTHPNFAAGDVSTDFIPDHYDELFPHKAPSHQLFCQTALALELGREQELLSAVASTLDPTTPFYSTTTPVINHTVSRILHLTCEGQEKSIQVNYLGRGKYCMNIDGNSYMVSGRLVRDNNVHHLTTSVDDTISNARVVLHDRDLHVFTQEGGWMMSVAVPKFEKELSNVSGVRGGAVAPMPGVIDKVFVSPGQTVEAGDPLLVMIAMKMEYVIKAGSGGVVEKVLFNPGESVAKNTTLVRMKDEQQ</sequence>